<evidence type="ECO:0000313" key="3">
    <source>
        <dbReference type="Proteomes" id="UP000799757"/>
    </source>
</evidence>
<reference evidence="2" key="1">
    <citation type="journal article" date="2020" name="Stud. Mycol.">
        <title>101 Dothideomycetes genomes: a test case for predicting lifestyles and emergence of pathogens.</title>
        <authorList>
            <person name="Haridas S."/>
            <person name="Albert R."/>
            <person name="Binder M."/>
            <person name="Bloem J."/>
            <person name="Labutti K."/>
            <person name="Salamov A."/>
            <person name="Andreopoulos B."/>
            <person name="Baker S."/>
            <person name="Barry K."/>
            <person name="Bills G."/>
            <person name="Bluhm B."/>
            <person name="Cannon C."/>
            <person name="Castanera R."/>
            <person name="Culley D."/>
            <person name="Daum C."/>
            <person name="Ezra D."/>
            <person name="Gonzalez J."/>
            <person name="Henrissat B."/>
            <person name="Kuo A."/>
            <person name="Liang C."/>
            <person name="Lipzen A."/>
            <person name="Lutzoni F."/>
            <person name="Magnuson J."/>
            <person name="Mondo S."/>
            <person name="Nolan M."/>
            <person name="Ohm R."/>
            <person name="Pangilinan J."/>
            <person name="Park H.-J."/>
            <person name="Ramirez L."/>
            <person name="Alfaro M."/>
            <person name="Sun H."/>
            <person name="Tritt A."/>
            <person name="Yoshinaga Y."/>
            <person name="Zwiers L.-H."/>
            <person name="Turgeon B."/>
            <person name="Goodwin S."/>
            <person name="Spatafora J."/>
            <person name="Crous P."/>
            <person name="Grigoriev I."/>
        </authorList>
    </citation>
    <scope>NUCLEOTIDE SEQUENCE</scope>
    <source>
        <strain evidence="2">CBS 109.77</strain>
    </source>
</reference>
<keyword evidence="3" id="KW-1185">Reference proteome</keyword>
<proteinExistence type="predicted"/>
<feature type="compositionally biased region" description="Acidic residues" evidence="1">
    <location>
        <begin position="157"/>
        <end position="168"/>
    </location>
</feature>
<name>A0A6A6WZD8_9PLEO</name>
<dbReference type="EMBL" id="MU002148">
    <property type="protein sequence ID" value="KAF2789294.1"/>
    <property type="molecule type" value="Genomic_DNA"/>
</dbReference>
<dbReference type="AlphaFoldDB" id="A0A6A6WZD8"/>
<protein>
    <submittedName>
        <fullName evidence="2">Uncharacterized protein</fullName>
    </submittedName>
</protein>
<evidence type="ECO:0000313" key="2">
    <source>
        <dbReference type="EMBL" id="KAF2789294.1"/>
    </source>
</evidence>
<accession>A0A6A6WZD8</accession>
<feature type="region of interest" description="Disordered" evidence="1">
    <location>
        <begin position="48"/>
        <end position="168"/>
    </location>
</feature>
<sequence length="168" mass="18363">MVNWNGDKDAILLRGIFEVLDLKISMALCQKLADKIGEGCTAKAVSHRMNNLKNRGRPSGSTPSSTPRKAPTSSGGSRPRKNKNIEYDGPMDIKSPTLGRKRGRKAEALGDEIIIEIDDEDGPTTSKKLKMKKEEEDDDPVVILDKDSGLEGFNASEGDDEDEGDEFV</sequence>
<dbReference type="OrthoDB" id="5418867at2759"/>
<evidence type="ECO:0000256" key="1">
    <source>
        <dbReference type="SAM" id="MobiDB-lite"/>
    </source>
</evidence>
<organism evidence="2 3">
    <name type="scientific">Melanomma pulvis-pyrius CBS 109.77</name>
    <dbReference type="NCBI Taxonomy" id="1314802"/>
    <lineage>
        <taxon>Eukaryota</taxon>
        <taxon>Fungi</taxon>
        <taxon>Dikarya</taxon>
        <taxon>Ascomycota</taxon>
        <taxon>Pezizomycotina</taxon>
        <taxon>Dothideomycetes</taxon>
        <taxon>Pleosporomycetidae</taxon>
        <taxon>Pleosporales</taxon>
        <taxon>Melanommataceae</taxon>
        <taxon>Melanomma</taxon>
    </lineage>
</organism>
<feature type="compositionally biased region" description="Acidic residues" evidence="1">
    <location>
        <begin position="109"/>
        <end position="122"/>
    </location>
</feature>
<dbReference type="Proteomes" id="UP000799757">
    <property type="component" value="Unassembled WGS sequence"/>
</dbReference>
<feature type="compositionally biased region" description="Low complexity" evidence="1">
    <location>
        <begin position="57"/>
        <end position="68"/>
    </location>
</feature>
<gene>
    <name evidence="2" type="ORF">K505DRAFT_365739</name>
</gene>